<sequence>MDWLWWVGGALVLGVIETLTVDLTFLMFAGGALGAAVTAALGGPFWLQVVVFALVSTLLLVLVRPWAKRHLRATTPDMRTNAEALVGREAVALTVVDAHGGRVRLGGEEWSARLADPDPARSGPQEARLATGAQVRVVAIDGAVAVVQPV</sequence>
<dbReference type="Pfam" id="PF01957">
    <property type="entry name" value="NfeD"/>
    <property type="match status" value="1"/>
</dbReference>
<evidence type="ECO:0000259" key="6">
    <source>
        <dbReference type="Pfam" id="PF01957"/>
    </source>
</evidence>
<accession>A0A2I1KVF9</accession>
<evidence type="ECO:0000256" key="1">
    <source>
        <dbReference type="ARBA" id="ARBA00004141"/>
    </source>
</evidence>
<dbReference type="EMBL" id="PKHA01000001">
    <property type="protein sequence ID" value="PKY99613.1"/>
    <property type="molecule type" value="Genomic_DNA"/>
</dbReference>
<evidence type="ECO:0000256" key="2">
    <source>
        <dbReference type="ARBA" id="ARBA00022692"/>
    </source>
</evidence>
<gene>
    <name evidence="7" type="ORF">CYJ26_01625</name>
</gene>
<name>A0A2I1KVF9_9ACTO</name>
<evidence type="ECO:0000256" key="4">
    <source>
        <dbReference type="ARBA" id="ARBA00023136"/>
    </source>
</evidence>
<dbReference type="PANTHER" id="PTHR33507:SF3">
    <property type="entry name" value="INNER MEMBRANE PROTEIN YBBJ"/>
    <property type="match status" value="1"/>
</dbReference>
<dbReference type="GeneID" id="81707648"/>
<evidence type="ECO:0000256" key="3">
    <source>
        <dbReference type="ARBA" id="ARBA00022989"/>
    </source>
</evidence>
<dbReference type="AlphaFoldDB" id="A0A2I1KVF9"/>
<dbReference type="PANTHER" id="PTHR33507">
    <property type="entry name" value="INNER MEMBRANE PROTEIN YBBJ"/>
    <property type="match status" value="1"/>
</dbReference>
<evidence type="ECO:0000313" key="7">
    <source>
        <dbReference type="EMBL" id="PKY99613.1"/>
    </source>
</evidence>
<feature type="transmembrane region" description="Helical" evidence="5">
    <location>
        <begin position="44"/>
        <end position="63"/>
    </location>
</feature>
<dbReference type="InterPro" id="IPR002810">
    <property type="entry name" value="NfeD-like_C"/>
</dbReference>
<dbReference type="Proteomes" id="UP000234778">
    <property type="component" value="Unassembled WGS sequence"/>
</dbReference>
<evidence type="ECO:0000256" key="5">
    <source>
        <dbReference type="SAM" id="Phobius"/>
    </source>
</evidence>
<feature type="domain" description="NfeD-like C-terminal" evidence="6">
    <location>
        <begin position="82"/>
        <end position="149"/>
    </location>
</feature>
<dbReference type="RefSeq" id="WP_006549584.1">
    <property type="nucleotide sequence ID" value="NZ_CP136961.1"/>
</dbReference>
<dbReference type="GO" id="GO:0005886">
    <property type="term" value="C:plasma membrane"/>
    <property type="evidence" value="ECO:0007669"/>
    <property type="project" value="TreeGrafter"/>
</dbReference>
<dbReference type="SUPFAM" id="SSF141322">
    <property type="entry name" value="NfeD domain-like"/>
    <property type="match status" value="1"/>
</dbReference>
<keyword evidence="4 5" id="KW-0472">Membrane</keyword>
<dbReference type="Gene3D" id="2.40.50.140">
    <property type="entry name" value="Nucleic acid-binding proteins"/>
    <property type="match status" value="1"/>
</dbReference>
<dbReference type="InterPro" id="IPR012340">
    <property type="entry name" value="NA-bd_OB-fold"/>
</dbReference>
<keyword evidence="2 5" id="KW-0812">Transmembrane</keyword>
<reference evidence="7 8" key="1">
    <citation type="submission" date="2017-12" db="EMBL/GenBank/DDBJ databases">
        <title>Phylogenetic diversity of female urinary microbiome.</title>
        <authorList>
            <person name="Thomas-White K."/>
            <person name="Wolfe A.J."/>
        </authorList>
    </citation>
    <scope>NUCLEOTIDE SEQUENCE [LARGE SCALE GENOMIC DNA]</scope>
    <source>
        <strain evidence="7 8">UMB0319</strain>
    </source>
</reference>
<comment type="subcellular location">
    <subcellularLocation>
        <location evidence="1">Membrane</location>
        <topology evidence="1">Multi-pass membrane protein</topology>
    </subcellularLocation>
</comment>
<keyword evidence="3 5" id="KW-1133">Transmembrane helix</keyword>
<dbReference type="InterPro" id="IPR052165">
    <property type="entry name" value="Membrane_assoc_protease"/>
</dbReference>
<proteinExistence type="predicted"/>
<organism evidence="7 8">
    <name type="scientific">Actinomyces urogenitalis</name>
    <dbReference type="NCBI Taxonomy" id="103621"/>
    <lineage>
        <taxon>Bacteria</taxon>
        <taxon>Bacillati</taxon>
        <taxon>Actinomycetota</taxon>
        <taxon>Actinomycetes</taxon>
        <taxon>Actinomycetales</taxon>
        <taxon>Actinomycetaceae</taxon>
        <taxon>Actinomyces</taxon>
    </lineage>
</organism>
<evidence type="ECO:0000313" key="8">
    <source>
        <dbReference type="Proteomes" id="UP000234778"/>
    </source>
</evidence>
<comment type="caution">
    <text evidence="7">The sequence shown here is derived from an EMBL/GenBank/DDBJ whole genome shotgun (WGS) entry which is preliminary data.</text>
</comment>
<protein>
    <submittedName>
        <fullName evidence="7">NfeD family protein</fullName>
    </submittedName>
</protein>